<dbReference type="STRING" id="1206466.K0KIT8"/>
<feature type="region of interest" description="Disordered" evidence="20">
    <location>
        <begin position="623"/>
        <end position="655"/>
    </location>
</feature>
<feature type="transmembrane region" description="Helical" evidence="21">
    <location>
        <begin position="330"/>
        <end position="351"/>
    </location>
</feature>
<dbReference type="Pfam" id="PF08030">
    <property type="entry name" value="NAD_binding_6"/>
    <property type="match status" value="1"/>
</dbReference>
<keyword evidence="10" id="KW-0274">FAD</keyword>
<dbReference type="InParanoid" id="K0KIT8"/>
<feature type="transmembrane region" description="Helical" evidence="21">
    <location>
        <begin position="293"/>
        <end position="309"/>
    </location>
</feature>
<evidence type="ECO:0000313" key="25">
    <source>
        <dbReference type="Proteomes" id="UP000009328"/>
    </source>
</evidence>
<protein>
    <recommendedName>
        <fullName evidence="4">ferric-chelate reductase (NADPH)</fullName>
        <ecNumber evidence="4">1.16.1.9</ecNumber>
    </recommendedName>
</protein>
<comment type="cofactor">
    <cofactor evidence="1">
        <name>FAD</name>
        <dbReference type="ChEBI" id="CHEBI:57692"/>
    </cofactor>
</comment>
<dbReference type="PANTHER" id="PTHR32361:SF9">
    <property type="entry name" value="FERRIC REDUCTASE TRANSMEMBRANE COMPONENT 3-RELATED"/>
    <property type="match status" value="1"/>
</dbReference>
<dbReference type="eggNOG" id="KOG0039">
    <property type="taxonomic scope" value="Eukaryota"/>
</dbReference>
<dbReference type="InterPro" id="IPR039261">
    <property type="entry name" value="FNR_nucleotide-bd"/>
</dbReference>
<dbReference type="Proteomes" id="UP000009328">
    <property type="component" value="Unassembled WGS sequence"/>
</dbReference>
<keyword evidence="11" id="KW-0521">NADP</keyword>
<evidence type="ECO:0000256" key="21">
    <source>
        <dbReference type="SAM" id="Phobius"/>
    </source>
</evidence>
<organism evidence="24 25">
    <name type="scientific">Wickerhamomyces ciferrii (strain ATCC 14091 / BCRC 22168 / CBS 111 / JCM 3599 / NBRC 0793 / NRRL Y-1031 F-60-10)</name>
    <name type="common">Yeast</name>
    <name type="synonym">Pichia ciferrii</name>
    <dbReference type="NCBI Taxonomy" id="1206466"/>
    <lineage>
        <taxon>Eukaryota</taxon>
        <taxon>Fungi</taxon>
        <taxon>Dikarya</taxon>
        <taxon>Ascomycota</taxon>
        <taxon>Saccharomycotina</taxon>
        <taxon>Saccharomycetes</taxon>
        <taxon>Phaffomycetales</taxon>
        <taxon>Wickerhamomycetaceae</taxon>
        <taxon>Wickerhamomyces</taxon>
    </lineage>
</organism>
<dbReference type="EC" id="1.16.1.9" evidence="4"/>
<evidence type="ECO:0000256" key="10">
    <source>
        <dbReference type="ARBA" id="ARBA00022827"/>
    </source>
</evidence>
<name>K0KIT8_WICCF</name>
<evidence type="ECO:0000256" key="18">
    <source>
        <dbReference type="ARBA" id="ARBA00023180"/>
    </source>
</evidence>
<evidence type="ECO:0000259" key="23">
    <source>
        <dbReference type="PROSITE" id="PS51384"/>
    </source>
</evidence>
<dbReference type="GO" id="GO:0006826">
    <property type="term" value="P:iron ion transport"/>
    <property type="evidence" value="ECO:0007669"/>
    <property type="project" value="UniProtKB-ARBA"/>
</dbReference>
<evidence type="ECO:0000256" key="7">
    <source>
        <dbReference type="ARBA" id="ARBA00022617"/>
    </source>
</evidence>
<evidence type="ECO:0000256" key="9">
    <source>
        <dbReference type="ARBA" id="ARBA00022692"/>
    </source>
</evidence>
<dbReference type="GO" id="GO:0015677">
    <property type="term" value="P:copper ion import"/>
    <property type="evidence" value="ECO:0007669"/>
    <property type="project" value="TreeGrafter"/>
</dbReference>
<comment type="similarity">
    <text evidence="3">Belongs to the ferric reductase (FRE) family.</text>
</comment>
<evidence type="ECO:0000256" key="15">
    <source>
        <dbReference type="ARBA" id="ARBA00023004"/>
    </source>
</evidence>
<dbReference type="SUPFAM" id="SSF63380">
    <property type="entry name" value="Riboflavin synthase domain-like"/>
    <property type="match status" value="1"/>
</dbReference>
<dbReference type="InterPro" id="IPR013121">
    <property type="entry name" value="Fe_red_NAD-bd_6"/>
</dbReference>
<evidence type="ECO:0000256" key="3">
    <source>
        <dbReference type="ARBA" id="ARBA00006278"/>
    </source>
</evidence>
<keyword evidence="5" id="KW-0813">Transport</keyword>
<evidence type="ECO:0000256" key="6">
    <source>
        <dbReference type="ARBA" id="ARBA00022475"/>
    </source>
</evidence>
<dbReference type="InterPro" id="IPR013112">
    <property type="entry name" value="FAD-bd_8"/>
</dbReference>
<feature type="transmembrane region" description="Helical" evidence="21">
    <location>
        <begin position="363"/>
        <end position="386"/>
    </location>
</feature>
<evidence type="ECO:0000256" key="4">
    <source>
        <dbReference type="ARBA" id="ARBA00012668"/>
    </source>
</evidence>
<dbReference type="GO" id="GO:0005886">
    <property type="term" value="C:plasma membrane"/>
    <property type="evidence" value="ECO:0007669"/>
    <property type="project" value="UniProtKB-SubCell"/>
</dbReference>
<keyword evidence="12" id="KW-0249">Electron transport</keyword>
<keyword evidence="18" id="KW-0325">Glycoprotein</keyword>
<proteinExistence type="inferred from homology"/>
<dbReference type="SFLD" id="SFLDS00052">
    <property type="entry name" value="Ferric_Reductase_Domain"/>
    <property type="match status" value="1"/>
</dbReference>
<feature type="transmembrane region" description="Helical" evidence="21">
    <location>
        <begin position="254"/>
        <end position="273"/>
    </location>
</feature>
<dbReference type="SUPFAM" id="SSF52343">
    <property type="entry name" value="Ferredoxin reductase-like, C-terminal NADP-linked domain"/>
    <property type="match status" value="1"/>
</dbReference>
<dbReference type="InterPro" id="IPR051410">
    <property type="entry name" value="Ferric/Cupric_Reductase"/>
</dbReference>
<evidence type="ECO:0000256" key="22">
    <source>
        <dbReference type="SAM" id="SignalP"/>
    </source>
</evidence>
<evidence type="ECO:0000256" key="14">
    <source>
        <dbReference type="ARBA" id="ARBA00023002"/>
    </source>
</evidence>
<dbReference type="PANTHER" id="PTHR32361">
    <property type="entry name" value="FERRIC/CUPRIC REDUCTASE TRANSMEMBRANE COMPONENT"/>
    <property type="match status" value="1"/>
</dbReference>
<keyword evidence="15" id="KW-0408">Iron</keyword>
<evidence type="ECO:0000256" key="19">
    <source>
        <dbReference type="ARBA" id="ARBA00048483"/>
    </source>
</evidence>
<dbReference type="FunCoup" id="K0KIT8">
    <property type="interactions" value="424"/>
</dbReference>
<evidence type="ECO:0000256" key="16">
    <source>
        <dbReference type="ARBA" id="ARBA00023065"/>
    </source>
</evidence>
<accession>K0KIT8</accession>
<feature type="transmembrane region" description="Helical" evidence="21">
    <location>
        <begin position="393"/>
        <end position="414"/>
    </location>
</feature>
<keyword evidence="7" id="KW-0349">Heme</keyword>
<keyword evidence="25" id="KW-1185">Reference proteome</keyword>
<dbReference type="Gene3D" id="3.40.50.80">
    <property type="entry name" value="Nucleotide-binding domain of ferredoxin-NADP reductase (FNR) module"/>
    <property type="match status" value="1"/>
</dbReference>
<keyword evidence="14 24" id="KW-0560">Oxidoreductase</keyword>
<evidence type="ECO:0000256" key="12">
    <source>
        <dbReference type="ARBA" id="ARBA00022982"/>
    </source>
</evidence>
<feature type="signal peptide" evidence="22">
    <location>
        <begin position="1"/>
        <end position="18"/>
    </location>
</feature>
<feature type="chain" id="PRO_5003834831" description="ferric-chelate reductase (NADPH)" evidence="22">
    <location>
        <begin position="19"/>
        <end position="730"/>
    </location>
</feature>
<dbReference type="SFLD" id="SFLDG01168">
    <property type="entry name" value="Ferric_reductase_subgroup_(FRE"/>
    <property type="match status" value="1"/>
</dbReference>
<gene>
    <name evidence="24" type="ORF">BN7_863</name>
</gene>
<reference evidence="24 25" key="1">
    <citation type="journal article" date="2012" name="Eukaryot. Cell">
        <title>Draft genome sequence of Wickerhamomyces ciferrii NRRL Y-1031 F-60-10.</title>
        <authorList>
            <person name="Schneider J."/>
            <person name="Andrea H."/>
            <person name="Blom J."/>
            <person name="Jaenicke S."/>
            <person name="Ruckert C."/>
            <person name="Schorsch C."/>
            <person name="Szczepanowski R."/>
            <person name="Farwick M."/>
            <person name="Goesmann A."/>
            <person name="Puhler A."/>
            <person name="Schaffer S."/>
            <person name="Tauch A."/>
            <person name="Kohler T."/>
            <person name="Brinkrolf K."/>
        </authorList>
    </citation>
    <scope>NUCLEOTIDE SEQUENCE [LARGE SCALE GENOMIC DNA]</scope>
    <source>
        <strain evidence="25">ATCC 14091 / BCRC 22168 / CBS 111 / JCM 3599 / NBRC 0793 / NRRL Y-1031 F-60-10</strain>
    </source>
</reference>
<dbReference type="AlphaFoldDB" id="K0KIT8"/>
<evidence type="ECO:0000256" key="8">
    <source>
        <dbReference type="ARBA" id="ARBA00022630"/>
    </source>
</evidence>
<evidence type="ECO:0000256" key="13">
    <source>
        <dbReference type="ARBA" id="ARBA00022989"/>
    </source>
</evidence>
<evidence type="ECO:0000256" key="11">
    <source>
        <dbReference type="ARBA" id="ARBA00022857"/>
    </source>
</evidence>
<dbReference type="CDD" id="cd06186">
    <property type="entry name" value="NOX_Duox_like_FAD_NADP"/>
    <property type="match status" value="1"/>
</dbReference>
<feature type="domain" description="FAD-binding FR-type" evidence="23">
    <location>
        <begin position="440"/>
        <end position="546"/>
    </location>
</feature>
<dbReference type="HOGENOM" id="CLU_010365_4_0_1"/>
<dbReference type="GO" id="GO:0052851">
    <property type="term" value="F:ferric-chelate reductase (NADPH) activity"/>
    <property type="evidence" value="ECO:0007669"/>
    <property type="project" value="UniProtKB-EC"/>
</dbReference>
<keyword evidence="22" id="KW-0732">Signal</keyword>
<dbReference type="GO" id="GO:0006879">
    <property type="term" value="P:intracellular iron ion homeostasis"/>
    <property type="evidence" value="ECO:0007669"/>
    <property type="project" value="TreeGrafter"/>
</dbReference>
<keyword evidence="9 21" id="KW-0812">Transmembrane</keyword>
<evidence type="ECO:0000313" key="24">
    <source>
        <dbReference type="EMBL" id="CCH41324.1"/>
    </source>
</evidence>
<dbReference type="Pfam" id="PF01794">
    <property type="entry name" value="Ferric_reduct"/>
    <property type="match status" value="1"/>
</dbReference>
<dbReference type="InterPro" id="IPR017927">
    <property type="entry name" value="FAD-bd_FR_type"/>
</dbReference>
<dbReference type="PROSITE" id="PS51384">
    <property type="entry name" value="FAD_FR"/>
    <property type="match status" value="1"/>
</dbReference>
<dbReference type="InterPro" id="IPR013130">
    <property type="entry name" value="Fe3_Rdtase_TM_dom"/>
</dbReference>
<keyword evidence="16" id="KW-0406">Ion transport</keyword>
<feature type="transmembrane region" description="Helical" evidence="21">
    <location>
        <begin position="183"/>
        <end position="202"/>
    </location>
</feature>
<evidence type="ECO:0000256" key="20">
    <source>
        <dbReference type="SAM" id="MobiDB-lite"/>
    </source>
</evidence>
<keyword evidence="17 21" id="KW-0472">Membrane</keyword>
<comment type="catalytic activity">
    <reaction evidence="19">
        <text>2 a Fe(II)-siderophore + NADP(+) + H(+) = 2 a Fe(III)-siderophore + NADPH</text>
        <dbReference type="Rhea" id="RHEA:28795"/>
        <dbReference type="Rhea" id="RHEA-COMP:11342"/>
        <dbReference type="Rhea" id="RHEA-COMP:11344"/>
        <dbReference type="ChEBI" id="CHEBI:15378"/>
        <dbReference type="ChEBI" id="CHEBI:29033"/>
        <dbReference type="ChEBI" id="CHEBI:29034"/>
        <dbReference type="ChEBI" id="CHEBI:57783"/>
        <dbReference type="ChEBI" id="CHEBI:58349"/>
        <dbReference type="EC" id="1.16.1.9"/>
    </reaction>
</comment>
<keyword evidence="8" id="KW-0285">Flavoprotein</keyword>
<comment type="subcellular location">
    <subcellularLocation>
        <location evidence="2">Cell membrane</location>
        <topology evidence="2">Multi-pass membrane protein</topology>
    </subcellularLocation>
</comment>
<evidence type="ECO:0000256" key="2">
    <source>
        <dbReference type="ARBA" id="ARBA00004651"/>
    </source>
</evidence>
<keyword evidence="13 21" id="KW-1133">Transmembrane helix</keyword>
<evidence type="ECO:0000256" key="5">
    <source>
        <dbReference type="ARBA" id="ARBA00022448"/>
    </source>
</evidence>
<comment type="caution">
    <text evidence="24">The sequence shown here is derived from an EMBL/GenBank/DDBJ whole genome shotgun (WGS) entry which is preliminary data.</text>
</comment>
<sequence>MKFFRFIIACILLIQVSAKPATKKPYGPPYKWMQKACGVMIGPVKYDYEDPDLESEDEDIASAATKKQLCTFEPMLGSMVLCMSDGLGGKNKAFNSSLELLAKSCKKPTKGKITLEYLLDVYQNATEYSVDPPITKKGIIDKKAIKKITYFQPVKMPEYTMFETLRYYKNLYFNQDKGSIIGGMNYVFFLIVFLVYGVSNFIKRLGFQRRFNNKYINWYRSNIEIPALFNGKHTEAPSFLKVFSAIIPSRMESVVILLFVSFNILISTFHYNFDYSPRTWAYMFTQLVSDRTGIIAFSMIPLLIIFAGRNNLLTSLTGIPFKAFIHYHKWVARLMWINAFIHSITYIYRSIMFNEISTYFLQIYIQWGTVGIVASFVILLQAYHFFRTMSYEVFLVTHIVLAIVFVIACFYHCYDIGYLEWIYVSWAIWGADRVQRIIRMCMFGFRDAEIEFISDDTFKVTVKHNKLFKPFPGSFAYIYFITPTMFWQSHPFTIIDEASNENECTAYIKAKAGITNRLKKHLGQVPGNKKTIKISIEGPYGHRAPAEKYDTALLLAGGNGIPGPYYYAVDLAKRASATRQQIKLLWTFRNPEALFWFQKELKFLAHLTVQTDIYITGEIPKIESSSSDSDKEKKDVTTTGVSGDSSDTDSSRPSSITDLIESLSGHINFHYGRPDVEKIIIENFTDESGPSVAVISCGPPKMVDNVRAFTAKHLQSAKGRIDLFEELQVW</sequence>
<keyword evidence="6" id="KW-1003">Cell membrane</keyword>
<dbReference type="InterPro" id="IPR017938">
    <property type="entry name" value="Riboflavin_synthase-like_b-brl"/>
</dbReference>
<dbReference type="Pfam" id="PF08022">
    <property type="entry name" value="FAD_binding_8"/>
    <property type="match status" value="1"/>
</dbReference>
<evidence type="ECO:0000256" key="17">
    <source>
        <dbReference type="ARBA" id="ARBA00023136"/>
    </source>
</evidence>
<dbReference type="EMBL" id="CAIF01000017">
    <property type="protein sequence ID" value="CCH41324.1"/>
    <property type="molecule type" value="Genomic_DNA"/>
</dbReference>
<evidence type="ECO:0000256" key="1">
    <source>
        <dbReference type="ARBA" id="ARBA00001974"/>
    </source>
</evidence>
<keyword evidence="7" id="KW-0479">Metal-binding</keyword>